<feature type="compositionally biased region" description="Basic and acidic residues" evidence="1">
    <location>
        <begin position="26"/>
        <end position="48"/>
    </location>
</feature>
<organism evidence="2 3">
    <name type="scientific">Polarella glacialis</name>
    <name type="common">Dinoflagellate</name>
    <dbReference type="NCBI Taxonomy" id="89957"/>
    <lineage>
        <taxon>Eukaryota</taxon>
        <taxon>Sar</taxon>
        <taxon>Alveolata</taxon>
        <taxon>Dinophyceae</taxon>
        <taxon>Suessiales</taxon>
        <taxon>Suessiaceae</taxon>
        <taxon>Polarella</taxon>
    </lineage>
</organism>
<evidence type="ECO:0000256" key="1">
    <source>
        <dbReference type="SAM" id="MobiDB-lite"/>
    </source>
</evidence>
<comment type="caution">
    <text evidence="2">The sequence shown here is derived from an EMBL/GenBank/DDBJ whole genome shotgun (WGS) entry which is preliminary data.</text>
</comment>
<dbReference type="AlphaFoldDB" id="A0A813KN39"/>
<gene>
    <name evidence="2" type="ORF">PGLA2088_LOCUS35207</name>
</gene>
<feature type="compositionally biased region" description="Low complexity" evidence="1">
    <location>
        <begin position="114"/>
        <end position="152"/>
    </location>
</feature>
<reference evidence="2" key="1">
    <citation type="submission" date="2021-02" db="EMBL/GenBank/DDBJ databases">
        <authorList>
            <person name="Dougan E. K."/>
            <person name="Rhodes N."/>
            <person name="Thang M."/>
            <person name="Chan C."/>
        </authorList>
    </citation>
    <scope>NUCLEOTIDE SEQUENCE</scope>
</reference>
<proteinExistence type="predicted"/>
<dbReference type="EMBL" id="CAJNNW010031770">
    <property type="protein sequence ID" value="CAE8708981.1"/>
    <property type="molecule type" value="Genomic_DNA"/>
</dbReference>
<feature type="compositionally biased region" description="Gly residues" evidence="1">
    <location>
        <begin position="15"/>
        <end position="25"/>
    </location>
</feature>
<protein>
    <submittedName>
        <fullName evidence="2">Uncharacterized protein</fullName>
    </submittedName>
</protein>
<accession>A0A813KN39</accession>
<name>A0A813KN39_POLGL</name>
<feature type="non-terminal residue" evidence="2">
    <location>
        <position position="166"/>
    </location>
</feature>
<feature type="region of interest" description="Disordered" evidence="1">
    <location>
        <begin position="1"/>
        <end position="166"/>
    </location>
</feature>
<evidence type="ECO:0000313" key="2">
    <source>
        <dbReference type="EMBL" id="CAE8708981.1"/>
    </source>
</evidence>
<evidence type="ECO:0000313" key="3">
    <source>
        <dbReference type="Proteomes" id="UP000626109"/>
    </source>
</evidence>
<sequence length="166" mass="16428">MATITIVPRLSGFGNNKGKGAFGPGKGKEKGNGKGKDEITETASDKGKGKGKGLAGGVSFRLVPPPKKGQSKGKGQVKGERSNSSEATPTTQFSELKVDAEVPRRGSSFPVSQASSKAASAAKASNLGVRGKAAAAAAAKAKSLAPGALAKSNAMDPKAAPQPAAA</sequence>
<dbReference type="Proteomes" id="UP000626109">
    <property type="component" value="Unassembled WGS sequence"/>
</dbReference>
<feature type="compositionally biased region" description="Polar residues" evidence="1">
    <location>
        <begin position="84"/>
        <end position="94"/>
    </location>
</feature>